<dbReference type="InterPro" id="IPR022243">
    <property type="entry name" value="DUF3768"/>
</dbReference>
<accession>A0A5C4R337</accession>
<dbReference type="Pfam" id="PF12599">
    <property type="entry name" value="DUF3768"/>
    <property type="match status" value="1"/>
</dbReference>
<comment type="caution">
    <text evidence="2">The sequence shown here is derived from an EMBL/GenBank/DDBJ whole genome shotgun (WGS) entry which is preliminary data.</text>
</comment>
<keyword evidence="3" id="KW-1185">Reference proteome</keyword>
<name>A0A5C4R337_9RHOB</name>
<feature type="region of interest" description="Disordered" evidence="1">
    <location>
        <begin position="58"/>
        <end position="88"/>
    </location>
</feature>
<gene>
    <name evidence="2" type="ORF">FHD67_15510</name>
</gene>
<evidence type="ECO:0000256" key="1">
    <source>
        <dbReference type="SAM" id="MobiDB-lite"/>
    </source>
</evidence>
<dbReference type="Proteomes" id="UP000304880">
    <property type="component" value="Unassembled WGS sequence"/>
</dbReference>
<evidence type="ECO:0000313" key="3">
    <source>
        <dbReference type="Proteomes" id="UP000304880"/>
    </source>
</evidence>
<sequence>MKMLHVLRGRVLALCAAGRTTPLSAGFSHCGGSPPALAGRQGFRRGARFALPRLTPRPFWAPDHGAKTGRDRRKRKESQMAQAIQTETAAEQARDHMLRLLIAEQNDAFRRCLGFAALWRDHHLKGRAVVTPGFEALPVATKSALMGKVINFTDFTEENDPWEDHSFGRVEADGAAIFWKIDLFDTAYTFGATMPDCACDPDQTRRVLTLYLPSEH</sequence>
<organism evidence="2 3">
    <name type="scientific">Paracoccus haeundaensis</name>
    <dbReference type="NCBI Taxonomy" id="225362"/>
    <lineage>
        <taxon>Bacteria</taxon>
        <taxon>Pseudomonadati</taxon>
        <taxon>Pseudomonadota</taxon>
        <taxon>Alphaproteobacteria</taxon>
        <taxon>Rhodobacterales</taxon>
        <taxon>Paracoccaceae</taxon>
        <taxon>Paracoccus</taxon>
    </lineage>
</organism>
<proteinExistence type="predicted"/>
<reference evidence="2 3" key="1">
    <citation type="submission" date="2019-06" db="EMBL/GenBank/DDBJ databases">
        <authorList>
            <person name="Li J."/>
        </authorList>
    </citation>
    <scope>NUCLEOTIDE SEQUENCE [LARGE SCALE GENOMIC DNA]</scope>
    <source>
        <strain evidence="2 3">CGMCC 1.8012</strain>
    </source>
</reference>
<dbReference type="EMBL" id="VDDC01000031">
    <property type="protein sequence ID" value="TNH38320.1"/>
    <property type="molecule type" value="Genomic_DNA"/>
</dbReference>
<feature type="compositionally biased region" description="Low complexity" evidence="1">
    <location>
        <begin position="79"/>
        <end position="88"/>
    </location>
</feature>
<dbReference type="AlphaFoldDB" id="A0A5C4R337"/>
<evidence type="ECO:0000313" key="2">
    <source>
        <dbReference type="EMBL" id="TNH38320.1"/>
    </source>
</evidence>
<protein>
    <submittedName>
        <fullName evidence="2">DUF3768 domain-containing protein</fullName>
    </submittedName>
</protein>